<dbReference type="STRING" id="1454373.ACMU_00985"/>
<keyword evidence="4" id="KW-1185">Reference proteome</keyword>
<name>A0A037ZKX0_9RHOB</name>
<evidence type="ECO:0000313" key="4">
    <source>
        <dbReference type="Proteomes" id="UP000026249"/>
    </source>
</evidence>
<proteinExistence type="predicted"/>
<dbReference type="SUPFAM" id="SSF51556">
    <property type="entry name" value="Metallo-dependent hydrolases"/>
    <property type="match status" value="1"/>
</dbReference>
<dbReference type="Proteomes" id="UP000026249">
    <property type="component" value="Unassembled WGS sequence"/>
</dbReference>
<organism evidence="3 4">
    <name type="scientific">Actibacterium mucosum KCTC 23349</name>
    <dbReference type="NCBI Taxonomy" id="1454373"/>
    <lineage>
        <taxon>Bacteria</taxon>
        <taxon>Pseudomonadati</taxon>
        <taxon>Pseudomonadota</taxon>
        <taxon>Alphaproteobacteria</taxon>
        <taxon>Rhodobacterales</taxon>
        <taxon>Roseobacteraceae</taxon>
        <taxon>Actibacterium</taxon>
    </lineage>
</organism>
<evidence type="ECO:0000313" key="3">
    <source>
        <dbReference type="EMBL" id="KAJ57096.1"/>
    </source>
</evidence>
<feature type="compositionally biased region" description="Basic and acidic residues" evidence="1">
    <location>
        <begin position="1"/>
        <end position="13"/>
    </location>
</feature>
<dbReference type="InterPro" id="IPR052358">
    <property type="entry name" value="Aro_Compnd_Degr_Hydrolases"/>
</dbReference>
<dbReference type="Pfam" id="PF04909">
    <property type="entry name" value="Amidohydro_2"/>
    <property type="match status" value="1"/>
</dbReference>
<dbReference type="PANTHER" id="PTHR35563:SF2">
    <property type="entry name" value="BARREL METAL-DEPENDENT HYDROLASE, PUTATIVE (AFU_ORTHOLOGUE AFUA_1G16240)-RELATED"/>
    <property type="match status" value="1"/>
</dbReference>
<protein>
    <recommendedName>
        <fullName evidence="2">Amidohydrolase-related domain-containing protein</fullName>
    </recommendedName>
</protein>
<evidence type="ECO:0000256" key="1">
    <source>
        <dbReference type="SAM" id="MobiDB-lite"/>
    </source>
</evidence>
<dbReference type="InterPro" id="IPR032466">
    <property type="entry name" value="Metal_Hydrolase"/>
</dbReference>
<dbReference type="InterPro" id="IPR006680">
    <property type="entry name" value="Amidohydro-rel"/>
</dbReference>
<dbReference type="EMBL" id="JFKE01000001">
    <property type="protein sequence ID" value="KAJ57096.1"/>
    <property type="molecule type" value="Genomic_DNA"/>
</dbReference>
<reference evidence="3 4" key="1">
    <citation type="submission" date="2014-03" db="EMBL/GenBank/DDBJ databases">
        <title>Draft Genome Sequence of Actibacterium mucosum KCTC 23349, a Marine Alphaproteobacterium with Complex Ionic Requirements Isolated from Mediterranean Seawater at Malvarrosa Beach, Valencia, Spain.</title>
        <authorList>
            <person name="Arahal D.R."/>
            <person name="Shao Z."/>
            <person name="Lai Q."/>
            <person name="Pujalte M.J."/>
        </authorList>
    </citation>
    <scope>NUCLEOTIDE SEQUENCE [LARGE SCALE GENOMIC DNA]</scope>
    <source>
        <strain evidence="3 4">KCTC 23349</strain>
    </source>
</reference>
<dbReference type="AlphaFoldDB" id="A0A037ZKX0"/>
<evidence type="ECO:0000259" key="2">
    <source>
        <dbReference type="Pfam" id="PF04909"/>
    </source>
</evidence>
<accession>A0A037ZKX0</accession>
<dbReference type="PANTHER" id="PTHR35563">
    <property type="entry name" value="BARREL METAL-DEPENDENT HYDROLASE, PUTATIVE (AFU_ORTHOLOGUE AFUA_1G16240)-RELATED"/>
    <property type="match status" value="1"/>
</dbReference>
<comment type="caution">
    <text evidence="3">The sequence shown here is derived from an EMBL/GenBank/DDBJ whole genome shotgun (WGS) entry which is preliminary data.</text>
</comment>
<gene>
    <name evidence="3" type="ORF">ACMU_00985</name>
</gene>
<sequence>MFWDEGHPLEQFRVDPPLTPTPNGGGETIMTSTEPVTCVGPDKAPRPAGFTLPAGACDSHAHVFNDASNLVPERAYTPSPASVDDYRHMLSTLGLSRGVIVQPSVYGADNRATMQAVDASNGTLRAVVVLPDDAVPDQITDLHARGARGARINALHSEERERDTITRCADMLADFGWHLQMLIDVSKFAALEGFVRDLPVPVVFDHMGHVPIAQGVEAPGFQSVLRLMKDGHAWAKLSAPYRMTAQSHPPYTDLAPFAQALVAANPDQCLWGSDWPHPFIPVDMPNDGALLDMLADWVPDTATRNRILVDNPARLYGF</sequence>
<feature type="domain" description="Amidohydrolase-related" evidence="2">
    <location>
        <begin position="57"/>
        <end position="318"/>
    </location>
</feature>
<dbReference type="Gene3D" id="3.20.20.140">
    <property type="entry name" value="Metal-dependent hydrolases"/>
    <property type="match status" value="1"/>
</dbReference>
<dbReference type="GO" id="GO:0016787">
    <property type="term" value="F:hydrolase activity"/>
    <property type="evidence" value="ECO:0007669"/>
    <property type="project" value="InterPro"/>
</dbReference>
<feature type="region of interest" description="Disordered" evidence="1">
    <location>
        <begin position="1"/>
        <end position="23"/>
    </location>
</feature>